<dbReference type="AlphaFoldDB" id="A0A7X3HBJ5"/>
<dbReference type="Gene3D" id="1.10.10.1400">
    <property type="entry name" value="Terminase, small subunit, N-terminal DNA-binding domain, HTH motif"/>
    <property type="match status" value="1"/>
</dbReference>
<organism evidence="2 3">
    <name type="scientific">Metapseudomonas otitidis</name>
    <dbReference type="NCBI Taxonomy" id="319939"/>
    <lineage>
        <taxon>Bacteria</taxon>
        <taxon>Pseudomonadati</taxon>
        <taxon>Pseudomonadota</taxon>
        <taxon>Gammaproteobacteria</taxon>
        <taxon>Pseudomonadales</taxon>
        <taxon>Pseudomonadaceae</taxon>
        <taxon>Metapseudomonas</taxon>
    </lineage>
</organism>
<dbReference type="Pfam" id="PF03592">
    <property type="entry name" value="Terminase_2"/>
    <property type="match status" value="1"/>
</dbReference>
<dbReference type="GO" id="GO:0051276">
    <property type="term" value="P:chromosome organization"/>
    <property type="evidence" value="ECO:0007669"/>
    <property type="project" value="InterPro"/>
</dbReference>
<dbReference type="InterPro" id="IPR038713">
    <property type="entry name" value="Terminase_Gp1_N_sf"/>
</dbReference>
<sequence>MALTEKQRRFVDAKAGGASNKEAALAAGYAASSASVAGSRLAKDPQIIQALDKRKRVKASKAAAPPADPPPVAPAEFGGDEGGGEILANLPQTEDPLQWLLSLMNEPNAKVFDRRNAAQAALPYIHGKKADQGKKDQKAAAAKEVSKGKFGTSKPPLTVVRSQ</sequence>
<evidence type="ECO:0000313" key="2">
    <source>
        <dbReference type="EMBL" id="MWK58720.1"/>
    </source>
</evidence>
<evidence type="ECO:0008006" key="4">
    <source>
        <dbReference type="Google" id="ProtNLM"/>
    </source>
</evidence>
<feature type="region of interest" description="Disordered" evidence="1">
    <location>
        <begin position="1"/>
        <end position="20"/>
    </location>
</feature>
<feature type="compositionally biased region" description="Basic and acidic residues" evidence="1">
    <location>
        <begin position="1"/>
        <end position="12"/>
    </location>
</feature>
<evidence type="ECO:0000256" key="1">
    <source>
        <dbReference type="SAM" id="MobiDB-lite"/>
    </source>
</evidence>
<evidence type="ECO:0000313" key="3">
    <source>
        <dbReference type="Proteomes" id="UP000461288"/>
    </source>
</evidence>
<protein>
    <recommendedName>
        <fullName evidence="4">Terminase small subunit</fullName>
    </recommendedName>
</protein>
<dbReference type="InterPro" id="IPR005335">
    <property type="entry name" value="Terminase_ssu"/>
</dbReference>
<feature type="region of interest" description="Disordered" evidence="1">
    <location>
        <begin position="53"/>
        <end position="86"/>
    </location>
</feature>
<feature type="compositionally biased region" description="Basic and acidic residues" evidence="1">
    <location>
        <begin position="128"/>
        <end position="138"/>
    </location>
</feature>
<accession>A0A7X3HBJ5</accession>
<name>A0A7X3HBJ5_9GAMM</name>
<feature type="region of interest" description="Disordered" evidence="1">
    <location>
        <begin position="126"/>
        <end position="163"/>
    </location>
</feature>
<comment type="caution">
    <text evidence="2">The sequence shown here is derived from an EMBL/GenBank/DDBJ whole genome shotgun (WGS) entry which is preliminary data.</text>
</comment>
<gene>
    <name evidence="2" type="ORF">GO594_22285</name>
</gene>
<proteinExistence type="predicted"/>
<dbReference type="Proteomes" id="UP000461288">
    <property type="component" value="Unassembled WGS sequence"/>
</dbReference>
<dbReference type="EMBL" id="WTFN01000068">
    <property type="protein sequence ID" value="MWK58720.1"/>
    <property type="molecule type" value="Genomic_DNA"/>
</dbReference>
<reference evidence="2 3" key="1">
    <citation type="submission" date="2019-12" db="EMBL/GenBank/DDBJ databases">
        <title>Draft genome sequence of Pseudomonas otitidis recovered from a chicken carcass.</title>
        <authorList>
            <person name="Vieira T.R."/>
            <person name="Oliviera E.F.C."/>
            <person name="Silva N.M.V."/>
            <person name="Sambrano G.E."/>
            <person name="Cibulski S.P."/>
            <person name="Cardoso M.R.I."/>
        </authorList>
    </citation>
    <scope>NUCLEOTIDE SEQUENCE [LARGE SCALE GENOMIC DNA]</scope>
    <source>
        <strain evidence="2 3">25_K</strain>
    </source>
</reference>
<dbReference type="RefSeq" id="WP_160482058.1">
    <property type="nucleotide sequence ID" value="NZ_WTFN01000068.1"/>
</dbReference>